<keyword evidence="3" id="KW-1185">Reference proteome</keyword>
<protein>
    <recommendedName>
        <fullName evidence="1">Polymerase nucleotidyl transferase domain-containing protein</fullName>
    </recommendedName>
</protein>
<dbReference type="AlphaFoldDB" id="A0A402DV51"/>
<dbReference type="Gene3D" id="3.30.460.10">
    <property type="entry name" value="Beta Polymerase, domain 2"/>
    <property type="match status" value="1"/>
</dbReference>
<dbReference type="CDD" id="cd05403">
    <property type="entry name" value="NT_KNTase_like"/>
    <property type="match status" value="1"/>
</dbReference>
<evidence type="ECO:0000313" key="2">
    <source>
        <dbReference type="EMBL" id="GCE77975.1"/>
    </source>
</evidence>
<dbReference type="OrthoDB" id="3826063at2"/>
<feature type="domain" description="Polymerase nucleotidyl transferase" evidence="1">
    <location>
        <begin position="109"/>
        <end position="144"/>
    </location>
</feature>
<comment type="caution">
    <text evidence="2">The sequence shown here is derived from an EMBL/GenBank/DDBJ whole genome shotgun (WGS) entry which is preliminary data.</text>
</comment>
<name>A0A402DV51_9CELL</name>
<dbReference type="SUPFAM" id="SSF81301">
    <property type="entry name" value="Nucleotidyltransferase"/>
    <property type="match status" value="1"/>
</dbReference>
<dbReference type="InterPro" id="IPR002934">
    <property type="entry name" value="Polymerase_NTP_transf_dom"/>
</dbReference>
<dbReference type="RefSeq" id="WP_130782603.1">
    <property type="nucleotide sequence ID" value="NZ_BIMR01000283.1"/>
</dbReference>
<dbReference type="InterPro" id="IPR043519">
    <property type="entry name" value="NT_sf"/>
</dbReference>
<evidence type="ECO:0000313" key="3">
    <source>
        <dbReference type="Proteomes" id="UP000289954"/>
    </source>
</evidence>
<dbReference type="EMBL" id="BIMR01000283">
    <property type="protein sequence ID" value="GCE77975.1"/>
    <property type="molecule type" value="Genomic_DNA"/>
</dbReference>
<accession>A0A402DV51</accession>
<reference evidence="2 3" key="1">
    <citation type="submission" date="2019-01" db="EMBL/GenBank/DDBJ databases">
        <title>Draft genome sequence of Cellulomonas takizawaensis strain TKZ-21.</title>
        <authorList>
            <person name="Yamamura H."/>
            <person name="Hayashi T."/>
            <person name="Hamada M."/>
            <person name="Serisawa Y."/>
            <person name="Matsuyama K."/>
            <person name="Nakagawa Y."/>
            <person name="Otoguro M."/>
            <person name="Yanagida F."/>
            <person name="Hayakawa M."/>
        </authorList>
    </citation>
    <scope>NUCLEOTIDE SEQUENCE [LARGE SCALE GENOMIC DNA]</scope>
    <source>
        <strain evidence="2 3">NBRC12680</strain>
    </source>
</reference>
<organism evidence="2 3">
    <name type="scientific">Cellulomonas biazotea</name>
    <dbReference type="NCBI Taxonomy" id="1709"/>
    <lineage>
        <taxon>Bacteria</taxon>
        <taxon>Bacillati</taxon>
        <taxon>Actinomycetota</taxon>
        <taxon>Actinomycetes</taxon>
        <taxon>Micrococcales</taxon>
        <taxon>Cellulomonadaceae</taxon>
        <taxon>Cellulomonas</taxon>
    </lineage>
</organism>
<dbReference type="Proteomes" id="UP000289954">
    <property type="component" value="Unassembled WGS sequence"/>
</dbReference>
<evidence type="ECO:0000259" key="1">
    <source>
        <dbReference type="Pfam" id="PF01909"/>
    </source>
</evidence>
<dbReference type="GO" id="GO:0016779">
    <property type="term" value="F:nucleotidyltransferase activity"/>
    <property type="evidence" value="ECO:0007669"/>
    <property type="project" value="InterPro"/>
</dbReference>
<sequence>MDLSHPLRSLIPTLDAAALEVLAGTESGLSATQVAKLAGKGSRPGLILALDRLTRAGLVHAVPSNTGHLYRLNRDHLLARAVLDAATARRELLHRLGAVIDDLIPHPVHASVYGSTARGEATEDSDVDLLIVTPTEADRYDDTWREQMRTLEDRVHAWTGNRLEVLTLSAHGVGTAHAAGEPLIRELWRDAVTVHGPDFPVLMTTVLAEDA</sequence>
<proteinExistence type="predicted"/>
<gene>
    <name evidence="2" type="ORF">CBZ_30310</name>
</gene>
<dbReference type="Pfam" id="PF01909">
    <property type="entry name" value="NTP_transf_2"/>
    <property type="match status" value="1"/>
</dbReference>